<evidence type="ECO:0000256" key="1">
    <source>
        <dbReference type="SAM" id="SignalP"/>
    </source>
</evidence>
<dbReference type="InterPro" id="IPR013783">
    <property type="entry name" value="Ig-like_fold"/>
</dbReference>
<comment type="caution">
    <text evidence="2">The sequence shown here is derived from an EMBL/GenBank/DDBJ whole genome shotgun (WGS) entry which is preliminary data.</text>
</comment>
<dbReference type="AlphaFoldDB" id="A0A3D9L815"/>
<dbReference type="OrthoDB" id="1037481at2"/>
<keyword evidence="1" id="KW-0732">Signal</keyword>
<dbReference type="PROSITE" id="PS51257">
    <property type="entry name" value="PROKAR_LIPOPROTEIN"/>
    <property type="match status" value="1"/>
</dbReference>
<dbReference type="RefSeq" id="WP_147302843.1">
    <property type="nucleotide sequence ID" value="NZ_QREG01000002.1"/>
</dbReference>
<name>A0A3D9L815_MARFU</name>
<accession>A0A3D9L815</accession>
<dbReference type="Proteomes" id="UP000256779">
    <property type="component" value="Unassembled WGS sequence"/>
</dbReference>
<proteinExistence type="predicted"/>
<feature type="signal peptide" evidence="1">
    <location>
        <begin position="1"/>
        <end position="21"/>
    </location>
</feature>
<protein>
    <submittedName>
        <fullName evidence="2">Uncharacterized protein</fullName>
    </submittedName>
</protein>
<reference evidence="2 3" key="1">
    <citation type="submission" date="2018-07" db="EMBL/GenBank/DDBJ databases">
        <title>Genomic Encyclopedia of Type Strains, Phase IV (KMG-IV): sequencing the most valuable type-strain genomes for metagenomic binning, comparative biology and taxonomic classification.</title>
        <authorList>
            <person name="Goeker M."/>
        </authorList>
    </citation>
    <scope>NUCLEOTIDE SEQUENCE [LARGE SCALE GENOMIC DNA]</scope>
    <source>
        <strain evidence="2 3">DSM 4134</strain>
    </source>
</reference>
<dbReference type="Gene3D" id="2.60.40.10">
    <property type="entry name" value="Immunoglobulins"/>
    <property type="match status" value="1"/>
</dbReference>
<dbReference type="EMBL" id="QREG01000002">
    <property type="protein sequence ID" value="REE02222.1"/>
    <property type="molecule type" value="Genomic_DNA"/>
</dbReference>
<feature type="chain" id="PRO_5017796237" evidence="1">
    <location>
        <begin position="22"/>
        <end position="465"/>
    </location>
</feature>
<organism evidence="2 3">
    <name type="scientific">Marinoscillum furvescens DSM 4134</name>
    <dbReference type="NCBI Taxonomy" id="1122208"/>
    <lineage>
        <taxon>Bacteria</taxon>
        <taxon>Pseudomonadati</taxon>
        <taxon>Bacteroidota</taxon>
        <taxon>Cytophagia</taxon>
        <taxon>Cytophagales</taxon>
        <taxon>Reichenbachiellaceae</taxon>
        <taxon>Marinoscillum</taxon>
    </lineage>
</organism>
<gene>
    <name evidence="2" type="ORF">C7460_102247</name>
</gene>
<sequence length="465" mass="49903">MSHLKKTCWLLGASILLIVQACTEDNPDVSSEPTLALQEVVTSLPGEQMVVSGLISDPAGITSVKIEYLNWSLSKVITLEEVPTQYDFLYEFAVPANAELNSTHDFTIEATNQGGMMSRSTVQVSLSADNDAPAVTIASPSDGGTYIAGPGSEFTLAFDVADPSGLASLKVVGGGLFESIELTGNEYSFSRELDFAIAGTVKFQITAADAKGNVSTTTLSANVEESLTFSAMYLADVETEDAMTADVFGVPLPTENSTNEGEEGKIFTVKYYSPAAGTAVRFVPQKSSFEPFVFGAAAEGALALSTNGEVDPITLPAKGYYEIQINLIGMTYTTTAYEPTDDTFDYVQMIGTGVEVEGQSTCSSNADPSTEQCWHFGSGKRLTKDPENPYRFTGQVTLKDQDNGGSNGFILNANDAGWSPFWRFNAEEPSIAVPNGGTDYTYTADQHGTYQVIFDTHLNRFQIKK</sequence>
<evidence type="ECO:0000313" key="3">
    <source>
        <dbReference type="Proteomes" id="UP000256779"/>
    </source>
</evidence>
<keyword evidence="3" id="KW-1185">Reference proteome</keyword>
<evidence type="ECO:0000313" key="2">
    <source>
        <dbReference type="EMBL" id="REE02222.1"/>
    </source>
</evidence>